<feature type="domain" description="Response regulatory" evidence="9">
    <location>
        <begin position="576"/>
        <end position="695"/>
    </location>
</feature>
<evidence type="ECO:0000256" key="2">
    <source>
        <dbReference type="ARBA" id="ARBA00012438"/>
    </source>
</evidence>
<dbReference type="GO" id="GO:0000155">
    <property type="term" value="F:phosphorelay sensor kinase activity"/>
    <property type="evidence" value="ECO:0007669"/>
    <property type="project" value="InterPro"/>
</dbReference>
<keyword evidence="11" id="KW-1185">Reference proteome</keyword>
<dbReference type="AlphaFoldDB" id="A0A7W9X1M0"/>
<dbReference type="CDD" id="cd12914">
    <property type="entry name" value="PDC1_DGC_like"/>
    <property type="match status" value="1"/>
</dbReference>
<protein>
    <recommendedName>
        <fullName evidence="2">histidine kinase</fullName>
        <ecNumber evidence="2">2.7.13.3</ecNumber>
    </recommendedName>
</protein>
<dbReference type="Proteomes" id="UP000540787">
    <property type="component" value="Unassembled WGS sequence"/>
</dbReference>
<dbReference type="GO" id="GO:0005886">
    <property type="term" value="C:plasma membrane"/>
    <property type="evidence" value="ECO:0007669"/>
    <property type="project" value="TreeGrafter"/>
</dbReference>
<organism evidence="10 11">
    <name type="scientific">Massilia aurea</name>
    <dbReference type="NCBI Taxonomy" id="373040"/>
    <lineage>
        <taxon>Bacteria</taxon>
        <taxon>Pseudomonadati</taxon>
        <taxon>Pseudomonadota</taxon>
        <taxon>Betaproteobacteria</taxon>
        <taxon>Burkholderiales</taxon>
        <taxon>Oxalobacteraceae</taxon>
        <taxon>Telluria group</taxon>
        <taxon>Massilia</taxon>
    </lineage>
</organism>
<dbReference type="SMART" id="SM00448">
    <property type="entry name" value="REC"/>
    <property type="match status" value="1"/>
</dbReference>
<evidence type="ECO:0000313" key="11">
    <source>
        <dbReference type="Proteomes" id="UP000540787"/>
    </source>
</evidence>
<evidence type="ECO:0000259" key="8">
    <source>
        <dbReference type="PROSITE" id="PS50109"/>
    </source>
</evidence>
<dbReference type="InterPro" id="IPR001789">
    <property type="entry name" value="Sig_transdc_resp-reg_receiver"/>
</dbReference>
<evidence type="ECO:0000313" key="10">
    <source>
        <dbReference type="EMBL" id="MBB6134829.1"/>
    </source>
</evidence>
<proteinExistence type="predicted"/>
<dbReference type="SUPFAM" id="SSF52172">
    <property type="entry name" value="CheY-like"/>
    <property type="match status" value="1"/>
</dbReference>
<name>A0A7W9X1M0_9BURK</name>
<dbReference type="SUPFAM" id="SSF55874">
    <property type="entry name" value="ATPase domain of HSP90 chaperone/DNA topoisomerase II/histidine kinase"/>
    <property type="match status" value="1"/>
</dbReference>
<dbReference type="PANTHER" id="PTHR43047:SF72">
    <property type="entry name" value="OSMOSENSING HISTIDINE PROTEIN KINASE SLN1"/>
    <property type="match status" value="1"/>
</dbReference>
<sequence length="699" mass="75408">MNDVPRWHCLQHLDTRTVSALICAGLVLLLTLALASSAWVLRFREIDDWASDLDNLTLALAESTAQSMASSSLALDSILATLSADDGNAALGSEALYRTMSDKISGLPQVAVASIIGADGALLSSTRAWPTPVINLAERDYFVYHRAHRDPAPYVSRPVRNKINGAWTFYLSRRRETPDGRFAGVAVVGISCASFTDFFRSVSPGQQAAISLLSSDQVLLASWPQRDTAIGRPPAAAATNDEARMVAQRPVRNYPLVIEASVPEALLTSDWWRNLRPLGAIAMTGMLGVALAFGTVLRIVRQRERDAVEALALKAQADAANQAKSRFLAMMSHEIRTPMNGIVGMSELLFGAGLPAPLDTYARTVHQSVLELLRTINDILDFSKVESGNLELLPQAFDPMRHAAQRVDSYRMSAERKRLAIVLRPGVLPSAVMADPDRIGQVLGNLLSNAIKFTPAGGGPIELTVVARRDPDTSGGWLLLYQVSDHGIGIEPAAQARLFQPFSQADNTISRVYGGTGLGLAICRRLADLMGGSIDLVPRTGPGACFRLVVPCSLASAPAPDTISASGLRATVGTPRVLVVEDTEINRELLRILLEKLGCRVDEAVNGAVALAALETSTYDLVLMDCMMPVLDGYEACRQLRQREHATGAPRMAVVALTASAIDGDRERCLAAGMDDYLSKPFTAEQLGDLVRRWTQPVR</sequence>
<keyword evidence="7" id="KW-0472">Membrane</keyword>
<dbReference type="PROSITE" id="PS50110">
    <property type="entry name" value="RESPONSE_REGULATORY"/>
    <property type="match status" value="1"/>
</dbReference>
<dbReference type="Gene3D" id="3.30.565.10">
    <property type="entry name" value="Histidine kinase-like ATPase, C-terminal domain"/>
    <property type="match status" value="1"/>
</dbReference>
<dbReference type="Gene3D" id="1.10.287.130">
    <property type="match status" value="1"/>
</dbReference>
<evidence type="ECO:0000256" key="7">
    <source>
        <dbReference type="SAM" id="Phobius"/>
    </source>
</evidence>
<dbReference type="PROSITE" id="PS50109">
    <property type="entry name" value="HIS_KIN"/>
    <property type="match status" value="1"/>
</dbReference>
<dbReference type="InterPro" id="IPR004358">
    <property type="entry name" value="Sig_transdc_His_kin-like_C"/>
</dbReference>
<dbReference type="CDD" id="cd12915">
    <property type="entry name" value="PDC2_DGC_like"/>
    <property type="match status" value="1"/>
</dbReference>
<keyword evidence="4" id="KW-0808">Transferase</keyword>
<evidence type="ECO:0000256" key="5">
    <source>
        <dbReference type="ARBA" id="ARBA00022777"/>
    </source>
</evidence>
<dbReference type="InterPro" id="IPR036890">
    <property type="entry name" value="HATPase_C_sf"/>
</dbReference>
<feature type="modified residue" description="4-aspartylphosphate" evidence="6">
    <location>
        <position position="625"/>
    </location>
</feature>
<dbReference type="CDD" id="cd17546">
    <property type="entry name" value="REC_hyHK_CKI1_RcsC-like"/>
    <property type="match status" value="1"/>
</dbReference>
<evidence type="ECO:0000256" key="1">
    <source>
        <dbReference type="ARBA" id="ARBA00000085"/>
    </source>
</evidence>
<dbReference type="Pfam" id="PF00512">
    <property type="entry name" value="HisKA"/>
    <property type="match status" value="1"/>
</dbReference>
<dbReference type="RefSeq" id="WP_183555497.1">
    <property type="nucleotide sequence ID" value="NZ_JACHBX010000003.1"/>
</dbReference>
<feature type="domain" description="Histidine kinase" evidence="8">
    <location>
        <begin position="330"/>
        <end position="554"/>
    </location>
</feature>
<keyword evidence="7" id="KW-0812">Transmembrane</keyword>
<dbReference type="GO" id="GO:0009927">
    <property type="term" value="F:histidine phosphotransfer kinase activity"/>
    <property type="evidence" value="ECO:0007669"/>
    <property type="project" value="TreeGrafter"/>
</dbReference>
<comment type="caution">
    <text evidence="10">The sequence shown here is derived from an EMBL/GenBank/DDBJ whole genome shotgun (WGS) entry which is preliminary data.</text>
</comment>
<keyword evidence="3 6" id="KW-0597">Phosphoprotein</keyword>
<dbReference type="InterPro" id="IPR005467">
    <property type="entry name" value="His_kinase_dom"/>
</dbReference>
<comment type="catalytic activity">
    <reaction evidence="1">
        <text>ATP + protein L-histidine = ADP + protein N-phospho-L-histidine.</text>
        <dbReference type="EC" id="2.7.13.3"/>
    </reaction>
</comment>
<gene>
    <name evidence="10" type="ORF">HD842_002987</name>
</gene>
<dbReference type="PANTHER" id="PTHR43047">
    <property type="entry name" value="TWO-COMPONENT HISTIDINE PROTEIN KINASE"/>
    <property type="match status" value="1"/>
</dbReference>
<dbReference type="CDD" id="cd00082">
    <property type="entry name" value="HisKA"/>
    <property type="match status" value="1"/>
</dbReference>
<dbReference type="SUPFAM" id="SSF47384">
    <property type="entry name" value="Homodimeric domain of signal transducing histidine kinase"/>
    <property type="match status" value="1"/>
</dbReference>
<keyword evidence="5" id="KW-0418">Kinase</keyword>
<dbReference type="EMBL" id="JACHBX010000003">
    <property type="protein sequence ID" value="MBB6134829.1"/>
    <property type="molecule type" value="Genomic_DNA"/>
</dbReference>
<dbReference type="Pfam" id="PF02518">
    <property type="entry name" value="HATPase_c"/>
    <property type="match status" value="1"/>
</dbReference>
<reference evidence="10 11" key="1">
    <citation type="submission" date="2020-08" db="EMBL/GenBank/DDBJ databases">
        <title>The Agave Microbiome: Exploring the role of microbial communities in plant adaptations to desert environments.</title>
        <authorList>
            <person name="Partida-Martinez L.P."/>
        </authorList>
    </citation>
    <scope>NUCLEOTIDE SEQUENCE [LARGE SCALE GENOMIC DNA]</scope>
    <source>
        <strain evidence="10 11">AT3.2</strain>
    </source>
</reference>
<dbReference type="Pfam" id="PF00072">
    <property type="entry name" value="Response_reg"/>
    <property type="match status" value="1"/>
</dbReference>
<dbReference type="InterPro" id="IPR003661">
    <property type="entry name" value="HisK_dim/P_dom"/>
</dbReference>
<dbReference type="CDD" id="cd16922">
    <property type="entry name" value="HATPase_EvgS-ArcB-TorS-like"/>
    <property type="match status" value="1"/>
</dbReference>
<dbReference type="Gene3D" id="3.30.450.20">
    <property type="entry name" value="PAS domain"/>
    <property type="match status" value="2"/>
</dbReference>
<dbReference type="SMART" id="SM00388">
    <property type="entry name" value="HisKA"/>
    <property type="match status" value="1"/>
</dbReference>
<dbReference type="InterPro" id="IPR011006">
    <property type="entry name" value="CheY-like_superfamily"/>
</dbReference>
<feature type="transmembrane region" description="Helical" evidence="7">
    <location>
        <begin position="18"/>
        <end position="41"/>
    </location>
</feature>
<dbReference type="InterPro" id="IPR036097">
    <property type="entry name" value="HisK_dim/P_sf"/>
</dbReference>
<dbReference type="SMART" id="SM00387">
    <property type="entry name" value="HATPase_c"/>
    <property type="match status" value="1"/>
</dbReference>
<accession>A0A7W9X1M0</accession>
<evidence type="ECO:0000256" key="3">
    <source>
        <dbReference type="ARBA" id="ARBA00022553"/>
    </source>
</evidence>
<evidence type="ECO:0000256" key="4">
    <source>
        <dbReference type="ARBA" id="ARBA00022679"/>
    </source>
</evidence>
<dbReference type="Gene3D" id="3.40.50.2300">
    <property type="match status" value="1"/>
</dbReference>
<evidence type="ECO:0000256" key="6">
    <source>
        <dbReference type="PROSITE-ProRule" id="PRU00169"/>
    </source>
</evidence>
<dbReference type="PRINTS" id="PR00344">
    <property type="entry name" value="BCTRLSENSOR"/>
</dbReference>
<keyword evidence="7" id="KW-1133">Transmembrane helix</keyword>
<evidence type="ECO:0000259" key="9">
    <source>
        <dbReference type="PROSITE" id="PS50110"/>
    </source>
</evidence>
<dbReference type="InterPro" id="IPR003594">
    <property type="entry name" value="HATPase_dom"/>
</dbReference>
<dbReference type="EC" id="2.7.13.3" evidence="2"/>